<evidence type="ECO:0000313" key="4">
    <source>
        <dbReference type="Proteomes" id="UP001085076"/>
    </source>
</evidence>
<accession>A0A9D5H9L4</accession>
<dbReference type="AlphaFoldDB" id="A0A9D5H9L4"/>
<evidence type="ECO:0000313" key="3">
    <source>
        <dbReference type="EMBL" id="KAJ0968220.1"/>
    </source>
</evidence>
<name>A0A9D5H9L4_9LILI</name>
<feature type="region of interest" description="Disordered" evidence="1">
    <location>
        <begin position="366"/>
        <end position="385"/>
    </location>
</feature>
<evidence type="ECO:0000256" key="1">
    <source>
        <dbReference type="SAM" id="MobiDB-lite"/>
    </source>
</evidence>
<dbReference type="Pfam" id="PF26130">
    <property type="entry name" value="PB1-like"/>
    <property type="match status" value="1"/>
</dbReference>
<comment type="caution">
    <text evidence="3">The sequence shown here is derived from an EMBL/GenBank/DDBJ whole genome shotgun (WGS) entry which is preliminary data.</text>
</comment>
<feature type="region of interest" description="Disordered" evidence="1">
    <location>
        <begin position="229"/>
        <end position="297"/>
    </location>
</feature>
<keyword evidence="4" id="KW-1185">Reference proteome</keyword>
<feature type="domain" description="PB1-like" evidence="2">
    <location>
        <begin position="1"/>
        <end position="69"/>
    </location>
</feature>
<organism evidence="3 4">
    <name type="scientific">Dioscorea zingiberensis</name>
    <dbReference type="NCBI Taxonomy" id="325984"/>
    <lineage>
        <taxon>Eukaryota</taxon>
        <taxon>Viridiplantae</taxon>
        <taxon>Streptophyta</taxon>
        <taxon>Embryophyta</taxon>
        <taxon>Tracheophyta</taxon>
        <taxon>Spermatophyta</taxon>
        <taxon>Magnoliopsida</taxon>
        <taxon>Liliopsida</taxon>
        <taxon>Dioscoreales</taxon>
        <taxon>Dioscoreaceae</taxon>
        <taxon>Dioscorea</taxon>
    </lineage>
</organism>
<proteinExistence type="predicted"/>
<protein>
    <recommendedName>
        <fullName evidence="2">PB1-like domain-containing protein</fullName>
    </recommendedName>
</protein>
<dbReference type="Proteomes" id="UP001085076">
    <property type="component" value="Miscellaneous, Linkage group lg07"/>
</dbReference>
<dbReference type="EMBL" id="JAGGNH010000007">
    <property type="protein sequence ID" value="KAJ0968220.1"/>
    <property type="molecule type" value="Genomic_DNA"/>
</dbReference>
<reference evidence="3" key="2">
    <citation type="journal article" date="2022" name="Hortic Res">
        <title>The genome of Dioscorea zingiberensis sheds light on the biosynthesis, origin and evolution of the medicinally important diosgenin saponins.</title>
        <authorList>
            <person name="Li Y."/>
            <person name="Tan C."/>
            <person name="Li Z."/>
            <person name="Guo J."/>
            <person name="Li S."/>
            <person name="Chen X."/>
            <person name="Wang C."/>
            <person name="Dai X."/>
            <person name="Yang H."/>
            <person name="Song W."/>
            <person name="Hou L."/>
            <person name="Xu J."/>
            <person name="Tong Z."/>
            <person name="Xu A."/>
            <person name="Yuan X."/>
            <person name="Wang W."/>
            <person name="Yang Q."/>
            <person name="Chen L."/>
            <person name="Sun Z."/>
            <person name="Wang K."/>
            <person name="Pan B."/>
            <person name="Chen J."/>
            <person name="Bao Y."/>
            <person name="Liu F."/>
            <person name="Qi X."/>
            <person name="Gang D.R."/>
            <person name="Wen J."/>
            <person name="Li J."/>
        </authorList>
    </citation>
    <scope>NUCLEOTIDE SEQUENCE</scope>
    <source>
        <strain evidence="3">Dzin_1.0</strain>
    </source>
</reference>
<dbReference type="InterPro" id="IPR058594">
    <property type="entry name" value="PB1-like_dom_pln"/>
</dbReference>
<evidence type="ECO:0000259" key="2">
    <source>
        <dbReference type="Pfam" id="PF26130"/>
    </source>
</evidence>
<reference evidence="3" key="1">
    <citation type="submission" date="2021-03" db="EMBL/GenBank/DDBJ databases">
        <authorList>
            <person name="Li Z."/>
            <person name="Yang C."/>
        </authorList>
    </citation>
    <scope>NUCLEOTIDE SEQUENCE</scope>
    <source>
        <strain evidence="3">Dzin_1.0</strain>
        <tissue evidence="3">Leaf</tissue>
    </source>
</reference>
<sequence>MVYEGGHVHTIKSVDPDYVCYFTLWEYFAEVGCSRGGRLWFKINGLPGNVGIEEITTDADTLNMLRYNRGYPSIEVFMIENDPPLAEAPPLPQDDNLQNVMQDQEGYSSIDSSDESYNLYSTDTESSNDSGIDRDHWRFDDTFSNVRSAHERNFETGHPAVPINRSDRRSFVSIDLEKPNISVDIRNFIGTDPETPSNRGDRRDFISFVSIDPEGPSNMIGRRNFDSIDLEEPSNRAGGSNFEPNAPEQPSNRAGGRNFEPNAPEQPNISVDGAPNVPEQPNYRRVDDGAPNFEPREFNEHDDMAEFNEPPVHEDDLLYGSDDDMRNANVDFDEDGDIKNPHLTVATGGYYINTFKATRAYYPTRNSHKKSTIQPGIPKRNLSLL</sequence>
<gene>
    <name evidence="3" type="ORF">J5N97_025137</name>
</gene>
<feature type="compositionally biased region" description="Basic and acidic residues" evidence="1">
    <location>
        <begin position="282"/>
        <end position="297"/>
    </location>
</feature>
<feature type="region of interest" description="Disordered" evidence="1">
    <location>
        <begin position="106"/>
        <end position="130"/>
    </location>
</feature>